<evidence type="ECO:0000313" key="5">
    <source>
        <dbReference type="EMBL" id="GAA5053024.1"/>
    </source>
</evidence>
<name>A0AAV3UJ38_9EURY</name>
<dbReference type="Gene3D" id="3.20.20.120">
    <property type="entry name" value="Enolase-like C-terminal domain"/>
    <property type="match status" value="1"/>
</dbReference>
<keyword evidence="6" id="KW-1185">Reference proteome</keyword>
<dbReference type="EMBL" id="BAABKX010000013">
    <property type="protein sequence ID" value="GAA5053024.1"/>
    <property type="molecule type" value="Genomic_DNA"/>
</dbReference>
<dbReference type="SUPFAM" id="SSF51604">
    <property type="entry name" value="Enolase C-terminal domain-like"/>
    <property type="match status" value="1"/>
</dbReference>
<dbReference type="SFLD" id="SFLDS00001">
    <property type="entry name" value="Enolase"/>
    <property type="match status" value="1"/>
</dbReference>
<dbReference type="GO" id="GO:0016836">
    <property type="term" value="F:hydro-lyase activity"/>
    <property type="evidence" value="ECO:0007669"/>
    <property type="project" value="TreeGrafter"/>
</dbReference>
<dbReference type="PANTHER" id="PTHR13794:SF58">
    <property type="entry name" value="MITOCHONDRIAL ENOLASE SUPERFAMILY MEMBER 1"/>
    <property type="match status" value="1"/>
</dbReference>
<evidence type="ECO:0000256" key="3">
    <source>
        <dbReference type="ARBA" id="ARBA00022842"/>
    </source>
</evidence>
<dbReference type="InterPro" id="IPR036849">
    <property type="entry name" value="Enolase-like_C_sf"/>
</dbReference>
<dbReference type="Proteomes" id="UP001501729">
    <property type="component" value="Unassembled WGS sequence"/>
</dbReference>
<dbReference type="InterPro" id="IPR029017">
    <property type="entry name" value="Enolase-like_N"/>
</dbReference>
<dbReference type="InterPro" id="IPR013341">
    <property type="entry name" value="Mandelate_racemase_N_dom"/>
</dbReference>
<comment type="cofactor">
    <cofactor evidence="1">
        <name>Mg(2+)</name>
        <dbReference type="ChEBI" id="CHEBI:18420"/>
    </cofactor>
</comment>
<dbReference type="SUPFAM" id="SSF54826">
    <property type="entry name" value="Enolase N-terminal domain-like"/>
    <property type="match status" value="1"/>
</dbReference>
<dbReference type="InterPro" id="IPR013342">
    <property type="entry name" value="Mandelate_racemase_C"/>
</dbReference>
<keyword evidence="3" id="KW-0460">Magnesium</keyword>
<dbReference type="CDD" id="cd03316">
    <property type="entry name" value="MR_like"/>
    <property type="match status" value="1"/>
</dbReference>
<dbReference type="Pfam" id="PF02746">
    <property type="entry name" value="MR_MLE_N"/>
    <property type="match status" value="1"/>
</dbReference>
<dbReference type="AlphaFoldDB" id="A0AAV3UJ38"/>
<evidence type="ECO:0000256" key="1">
    <source>
        <dbReference type="ARBA" id="ARBA00001946"/>
    </source>
</evidence>
<keyword evidence="2" id="KW-0479">Metal-binding</keyword>
<evidence type="ECO:0000256" key="2">
    <source>
        <dbReference type="ARBA" id="ARBA00022723"/>
    </source>
</evidence>
<accession>A0AAV3UJ38</accession>
<dbReference type="PANTHER" id="PTHR13794">
    <property type="entry name" value="ENOLASE SUPERFAMILY, MANDELATE RACEMASE"/>
    <property type="match status" value="1"/>
</dbReference>
<dbReference type="Gene3D" id="3.30.390.10">
    <property type="entry name" value="Enolase-like, N-terminal domain"/>
    <property type="match status" value="1"/>
</dbReference>
<sequence>MFDFPKLDMRLTNISGYALSSPIDPPQNRRFSGGVRRLYKRDVVLVVVETADGLQGFATAGASSSAMREYFDGDSHGTFADIVNGTVAESLTGERIDSVTDAHDLLFETDLPDRLLYEAISAIDIALYDLRGKELGAPIYELLTDDFGSEPTTEIPLYASAGMYMEPEGYVGQAKTIEALGFFGYKYRPGIGIEGDRKTVDMLTETVGEMEIMLDVHTWWKLRDAYGERAIAELVEHATDRGAYWIEEPVEPDDREGYVALAASGAPLAGGESEETAAGLVELGRTGAVDFLQGDVRHHEGYTGCTSAIEFCRGRDVTFVPHNFGTWLGLIANAHLVAAAPEAGLLEYPIFARDPLLQTDADPGMYPFDLAFDIIHGEPSVTDGVLTVPDGPGLGLEVNLDVVEEYPFVEGPWTEFQYDE</sequence>
<dbReference type="Pfam" id="PF13378">
    <property type="entry name" value="MR_MLE_C"/>
    <property type="match status" value="1"/>
</dbReference>
<dbReference type="InterPro" id="IPR046945">
    <property type="entry name" value="RHMD-like"/>
</dbReference>
<dbReference type="GO" id="GO:0000287">
    <property type="term" value="F:magnesium ion binding"/>
    <property type="evidence" value="ECO:0007669"/>
    <property type="project" value="TreeGrafter"/>
</dbReference>
<evidence type="ECO:0000313" key="6">
    <source>
        <dbReference type="Proteomes" id="UP001501729"/>
    </source>
</evidence>
<dbReference type="SMART" id="SM00922">
    <property type="entry name" value="MR_MLE"/>
    <property type="match status" value="1"/>
</dbReference>
<comment type="caution">
    <text evidence="5">The sequence shown here is derived from an EMBL/GenBank/DDBJ whole genome shotgun (WGS) entry which is preliminary data.</text>
</comment>
<dbReference type="GO" id="GO:0016052">
    <property type="term" value="P:carbohydrate catabolic process"/>
    <property type="evidence" value="ECO:0007669"/>
    <property type="project" value="TreeGrafter"/>
</dbReference>
<feature type="domain" description="Mandelate racemase/muconate lactonizing enzyme C-terminal" evidence="4">
    <location>
        <begin position="167"/>
        <end position="268"/>
    </location>
</feature>
<organism evidence="5 6">
    <name type="scientific">Haladaptatus pallidirubidus</name>
    <dbReference type="NCBI Taxonomy" id="1008152"/>
    <lineage>
        <taxon>Archaea</taxon>
        <taxon>Methanobacteriati</taxon>
        <taxon>Methanobacteriota</taxon>
        <taxon>Stenosarchaea group</taxon>
        <taxon>Halobacteria</taxon>
        <taxon>Halobacteriales</taxon>
        <taxon>Haladaptataceae</taxon>
        <taxon>Haladaptatus</taxon>
    </lineage>
</organism>
<dbReference type="InterPro" id="IPR029065">
    <property type="entry name" value="Enolase_C-like"/>
</dbReference>
<protein>
    <submittedName>
        <fullName evidence="5">Mandelate racemase/muconate lactonizing enzyme family protein</fullName>
    </submittedName>
</protein>
<reference evidence="5 6" key="1">
    <citation type="journal article" date="2019" name="Int. J. Syst. Evol. Microbiol.">
        <title>The Global Catalogue of Microorganisms (GCM) 10K type strain sequencing project: providing services to taxonomists for standard genome sequencing and annotation.</title>
        <authorList>
            <consortium name="The Broad Institute Genomics Platform"/>
            <consortium name="The Broad Institute Genome Sequencing Center for Infectious Disease"/>
            <person name="Wu L."/>
            <person name="Ma J."/>
        </authorList>
    </citation>
    <scope>NUCLEOTIDE SEQUENCE [LARGE SCALE GENOMIC DNA]</scope>
    <source>
        <strain evidence="5 6">JCM 17504</strain>
    </source>
</reference>
<gene>
    <name evidence="5" type="ORF">GCM10025751_29840</name>
</gene>
<proteinExistence type="predicted"/>
<evidence type="ECO:0000259" key="4">
    <source>
        <dbReference type="SMART" id="SM00922"/>
    </source>
</evidence>